<evidence type="ECO:0000313" key="1">
    <source>
        <dbReference type="EMBL" id="BCS88776.1"/>
    </source>
</evidence>
<dbReference type="RefSeq" id="WP_229590766.1">
    <property type="nucleotide sequence ID" value="NZ_AP024485.1"/>
</dbReference>
<proteinExistence type="predicted"/>
<gene>
    <name evidence="1" type="ORF">PSDVSF_20180</name>
</gene>
<sequence>MEKQFSTLKDRPTVRIELTRDSVCAGDDCDAPHTKRITQPSYTEPIPFIYSLASGYLPSVSYHENGVLIPSHGHTWDCFFNGRLVGTVLTTGIIVIKSEISYEETNKANFRYNSGGVREPIYL</sequence>
<name>A0ABN6EUJ1_9BACT</name>
<reference evidence="1" key="1">
    <citation type="journal article" date="2022" name="Arch. Microbiol.">
        <title>Pseudodesulfovibrio sediminis sp. nov., a mesophilic and neutrophilic sulfate-reducing bacterium isolated from sediment of a brackish lake.</title>
        <authorList>
            <person name="Takahashi A."/>
            <person name="Kojima H."/>
            <person name="Watanabe M."/>
            <person name="Fukui M."/>
        </authorList>
    </citation>
    <scope>NUCLEOTIDE SEQUENCE</scope>
    <source>
        <strain evidence="1">SF6</strain>
    </source>
</reference>
<evidence type="ECO:0000313" key="2">
    <source>
        <dbReference type="Proteomes" id="UP001053296"/>
    </source>
</evidence>
<accession>A0ABN6EUJ1</accession>
<dbReference type="Proteomes" id="UP001053296">
    <property type="component" value="Chromosome"/>
</dbReference>
<keyword evidence="2" id="KW-1185">Reference proteome</keyword>
<protein>
    <submittedName>
        <fullName evidence="1">Uncharacterized protein</fullName>
    </submittedName>
</protein>
<dbReference type="EMBL" id="AP024485">
    <property type="protein sequence ID" value="BCS88776.1"/>
    <property type="molecule type" value="Genomic_DNA"/>
</dbReference>
<organism evidence="1 2">
    <name type="scientific">Pseudodesulfovibrio sediminis</name>
    <dbReference type="NCBI Taxonomy" id="2810563"/>
    <lineage>
        <taxon>Bacteria</taxon>
        <taxon>Pseudomonadati</taxon>
        <taxon>Thermodesulfobacteriota</taxon>
        <taxon>Desulfovibrionia</taxon>
        <taxon>Desulfovibrionales</taxon>
        <taxon>Desulfovibrionaceae</taxon>
    </lineage>
</organism>